<evidence type="ECO:0000313" key="1">
    <source>
        <dbReference type="EMBL" id="CAG8672793.1"/>
    </source>
</evidence>
<keyword evidence="2" id="KW-1185">Reference proteome</keyword>
<proteinExistence type="predicted"/>
<reference evidence="1" key="1">
    <citation type="submission" date="2021-06" db="EMBL/GenBank/DDBJ databases">
        <authorList>
            <person name="Kallberg Y."/>
            <person name="Tangrot J."/>
            <person name="Rosling A."/>
        </authorList>
    </citation>
    <scope>NUCLEOTIDE SEQUENCE</scope>
    <source>
        <strain evidence="1">IA702</strain>
    </source>
</reference>
<organism evidence="1 2">
    <name type="scientific">Paraglomus occultum</name>
    <dbReference type="NCBI Taxonomy" id="144539"/>
    <lineage>
        <taxon>Eukaryota</taxon>
        <taxon>Fungi</taxon>
        <taxon>Fungi incertae sedis</taxon>
        <taxon>Mucoromycota</taxon>
        <taxon>Glomeromycotina</taxon>
        <taxon>Glomeromycetes</taxon>
        <taxon>Paraglomerales</taxon>
        <taxon>Paraglomeraceae</taxon>
        <taxon>Paraglomus</taxon>
    </lineage>
</organism>
<accession>A0A9N9EFH2</accession>
<evidence type="ECO:0000313" key="2">
    <source>
        <dbReference type="Proteomes" id="UP000789572"/>
    </source>
</evidence>
<name>A0A9N9EFH2_9GLOM</name>
<feature type="non-terminal residue" evidence="1">
    <location>
        <position position="53"/>
    </location>
</feature>
<dbReference type="AlphaFoldDB" id="A0A9N9EFH2"/>
<feature type="non-terminal residue" evidence="1">
    <location>
        <position position="1"/>
    </location>
</feature>
<comment type="caution">
    <text evidence="1">The sequence shown here is derived from an EMBL/GenBank/DDBJ whole genome shotgun (WGS) entry which is preliminary data.</text>
</comment>
<dbReference type="EMBL" id="CAJVPJ010007001">
    <property type="protein sequence ID" value="CAG8672793.1"/>
    <property type="molecule type" value="Genomic_DNA"/>
</dbReference>
<dbReference type="Proteomes" id="UP000789572">
    <property type="component" value="Unassembled WGS sequence"/>
</dbReference>
<sequence length="53" mass="6145">TLNNGRRTINFQLSTKDSARAIPSRIDEEHEAVFHFQTEVLFEHQSLLTPYEG</sequence>
<protein>
    <submittedName>
        <fullName evidence="1">4788_t:CDS:1</fullName>
    </submittedName>
</protein>
<gene>
    <name evidence="1" type="ORF">POCULU_LOCUS11065</name>
</gene>